<dbReference type="Pfam" id="PF00756">
    <property type="entry name" value="Esterase"/>
    <property type="match status" value="1"/>
</dbReference>
<dbReference type="Gene3D" id="3.40.50.1820">
    <property type="entry name" value="alpha/beta hydrolase"/>
    <property type="match status" value="1"/>
</dbReference>
<evidence type="ECO:0000313" key="2">
    <source>
        <dbReference type="EMBL" id="GAA5495084.1"/>
    </source>
</evidence>
<keyword evidence="3" id="KW-1185">Reference proteome</keyword>
<feature type="chain" id="PRO_5046578681" description="Esterase" evidence="1">
    <location>
        <begin position="24"/>
        <end position="356"/>
    </location>
</feature>
<dbReference type="InterPro" id="IPR000801">
    <property type="entry name" value="Esterase-like"/>
</dbReference>
<reference evidence="2 3" key="1">
    <citation type="submission" date="2024-02" db="EMBL/GenBank/DDBJ databases">
        <title>Rubritalea halochordaticola NBRC 107102.</title>
        <authorList>
            <person name="Ichikawa N."/>
            <person name="Katano-Makiyama Y."/>
            <person name="Hidaka K."/>
        </authorList>
    </citation>
    <scope>NUCLEOTIDE SEQUENCE [LARGE SCALE GENOMIC DNA]</scope>
    <source>
        <strain evidence="2 3">NBRC 107102</strain>
    </source>
</reference>
<keyword evidence="1" id="KW-0732">Signal</keyword>
<comment type="caution">
    <text evidence="2">The sequence shown here is derived from an EMBL/GenBank/DDBJ whole genome shotgun (WGS) entry which is preliminary data.</text>
</comment>
<dbReference type="Gene3D" id="2.30.30.700">
    <property type="entry name" value="SLA1 homology domain 1"/>
    <property type="match status" value="1"/>
</dbReference>
<feature type="signal peptide" evidence="1">
    <location>
        <begin position="1"/>
        <end position="23"/>
    </location>
</feature>
<dbReference type="PANTHER" id="PTHR48098">
    <property type="entry name" value="ENTEROCHELIN ESTERASE-RELATED"/>
    <property type="match status" value="1"/>
</dbReference>
<dbReference type="Proteomes" id="UP001424741">
    <property type="component" value="Unassembled WGS sequence"/>
</dbReference>
<gene>
    <name evidence="2" type="ORF">Rhal01_01256</name>
</gene>
<dbReference type="EMBL" id="BAABRL010000003">
    <property type="protein sequence ID" value="GAA5495084.1"/>
    <property type="molecule type" value="Genomic_DNA"/>
</dbReference>
<dbReference type="PROSITE" id="PS51257">
    <property type="entry name" value="PROKAR_LIPOPROTEIN"/>
    <property type="match status" value="1"/>
</dbReference>
<evidence type="ECO:0000313" key="3">
    <source>
        <dbReference type="Proteomes" id="UP001424741"/>
    </source>
</evidence>
<dbReference type="InterPro" id="IPR029058">
    <property type="entry name" value="AB_hydrolase_fold"/>
</dbReference>
<protein>
    <recommendedName>
        <fullName evidence="4">Esterase</fullName>
    </recommendedName>
</protein>
<accession>A0ABP9UZG9</accession>
<sequence>MYQRILTKFGLSSALALSLGCLAFSTSGVEGRTWTNSEGKTIEADYISHSGDSVTLKLKGKEIQYPLEKLSQGDRDWLKEQEAKLEEDKKRRQEEVASLLGRRDRVSISHRLFEDTGDYFKESTRRTWLKEHEGGAFDSTGKEDDWLRRDPAKDQCLIYCPESYDGSEAYGLLLYINPVPNALVRKDWEPILTKYKLIAVSAYGVGNYADKDRKKINPHPYRVTLSLDAMATVEKQYKIDPKRRYVSGTSGGGHMAFTTAALYPELFKGAISSAAQSYLPSHFPGFEIKDFKRGERKDMKWIVVSGKKDYNYNKILETSKDWESNRLNYRFLDVPDMGHAPPAAGALEESLQWIGL</sequence>
<dbReference type="InterPro" id="IPR050583">
    <property type="entry name" value="Mycobacterial_A85_antigen"/>
</dbReference>
<proteinExistence type="predicted"/>
<dbReference type="RefSeq" id="WP_346187930.1">
    <property type="nucleotide sequence ID" value="NZ_BAABRL010000003.1"/>
</dbReference>
<evidence type="ECO:0008006" key="4">
    <source>
        <dbReference type="Google" id="ProtNLM"/>
    </source>
</evidence>
<name>A0ABP9UZG9_9BACT</name>
<organism evidence="2 3">
    <name type="scientific">Rubritalea halochordaticola</name>
    <dbReference type="NCBI Taxonomy" id="714537"/>
    <lineage>
        <taxon>Bacteria</taxon>
        <taxon>Pseudomonadati</taxon>
        <taxon>Verrucomicrobiota</taxon>
        <taxon>Verrucomicrobiia</taxon>
        <taxon>Verrucomicrobiales</taxon>
        <taxon>Rubritaleaceae</taxon>
        <taxon>Rubritalea</taxon>
    </lineage>
</organism>
<dbReference type="SUPFAM" id="SSF53474">
    <property type="entry name" value="alpha/beta-Hydrolases"/>
    <property type="match status" value="1"/>
</dbReference>
<evidence type="ECO:0000256" key="1">
    <source>
        <dbReference type="SAM" id="SignalP"/>
    </source>
</evidence>